<protein>
    <recommendedName>
        <fullName evidence="2">GIY-YIG domain-containing protein</fullName>
    </recommendedName>
</protein>
<keyword evidence="1" id="KW-0812">Transmembrane</keyword>
<dbReference type="AlphaFoldDB" id="A0A7X2NQY9"/>
<dbReference type="InterPro" id="IPR000305">
    <property type="entry name" value="GIY-YIG_endonuc"/>
</dbReference>
<evidence type="ECO:0000313" key="3">
    <source>
        <dbReference type="EMBL" id="MSS57972.1"/>
    </source>
</evidence>
<dbReference type="Proteomes" id="UP000461880">
    <property type="component" value="Unassembled WGS sequence"/>
</dbReference>
<dbReference type="PROSITE" id="PS50164">
    <property type="entry name" value="GIY_YIG"/>
    <property type="match status" value="1"/>
</dbReference>
<name>A0A7X2NQY9_9FIRM</name>
<feature type="transmembrane region" description="Helical" evidence="1">
    <location>
        <begin position="75"/>
        <end position="93"/>
    </location>
</feature>
<keyword evidence="1" id="KW-0472">Membrane</keyword>
<gene>
    <name evidence="3" type="ORF">FYJ51_03545</name>
</gene>
<proteinExistence type="predicted"/>
<reference evidence="3 4" key="1">
    <citation type="submission" date="2019-08" db="EMBL/GenBank/DDBJ databases">
        <title>In-depth cultivation of the pig gut microbiome towards novel bacterial diversity and tailored functional studies.</title>
        <authorList>
            <person name="Wylensek D."/>
            <person name="Hitch T.C.A."/>
            <person name="Clavel T."/>
        </authorList>
    </citation>
    <scope>NUCLEOTIDE SEQUENCE [LARGE SCALE GENOMIC DNA]</scope>
    <source>
        <strain evidence="3 4">Oil+RF-744-GAM-WT-6</strain>
    </source>
</reference>
<comment type="caution">
    <text evidence="3">The sequence shown here is derived from an EMBL/GenBank/DDBJ whole genome shotgun (WGS) entry which is preliminary data.</text>
</comment>
<keyword evidence="4" id="KW-1185">Reference proteome</keyword>
<dbReference type="RefSeq" id="WP_154503288.1">
    <property type="nucleotide sequence ID" value="NZ_VUMN01000005.1"/>
</dbReference>
<evidence type="ECO:0000313" key="4">
    <source>
        <dbReference type="Proteomes" id="UP000461880"/>
    </source>
</evidence>
<evidence type="ECO:0000256" key="1">
    <source>
        <dbReference type="SAM" id="Phobius"/>
    </source>
</evidence>
<feature type="transmembrane region" description="Helical" evidence="1">
    <location>
        <begin position="45"/>
        <end position="63"/>
    </location>
</feature>
<organism evidence="3 4">
    <name type="scientific">Stecheria intestinalis</name>
    <dbReference type="NCBI Taxonomy" id="2606630"/>
    <lineage>
        <taxon>Bacteria</taxon>
        <taxon>Bacillati</taxon>
        <taxon>Bacillota</taxon>
        <taxon>Erysipelotrichia</taxon>
        <taxon>Erysipelotrichales</taxon>
        <taxon>Erysipelotrichaceae</taxon>
        <taxon>Stecheria</taxon>
    </lineage>
</organism>
<feature type="domain" description="GIY-YIG" evidence="2">
    <location>
        <begin position="124"/>
        <end position="215"/>
    </location>
</feature>
<dbReference type="EMBL" id="VUMN01000005">
    <property type="protein sequence ID" value="MSS57972.1"/>
    <property type="molecule type" value="Genomic_DNA"/>
</dbReference>
<accession>A0A7X2NQY9</accession>
<sequence length="224" mass="25977">MTAHEKPVYSVQMDFDEEGNLLEVHTSKGEEPEAPAVHPGRKAKFTAFLYVLSALCFFLFWIFRKEADPALQNGFLFGGIAVFLWASIRILAASGSQGRWMSREEFLEDWIVDRKTQKGYKYQDEPGCYVIASYERPLKSSDQIRNYQNVYVGQSLRVYHRIFSHFSGRGNGEVYSDIRDGLYVYVRVVLCREKKLNEMERRLIQVYHATKSYNKTEGGGTIRR</sequence>
<keyword evidence="1" id="KW-1133">Transmembrane helix</keyword>
<evidence type="ECO:0000259" key="2">
    <source>
        <dbReference type="PROSITE" id="PS50164"/>
    </source>
</evidence>